<dbReference type="PANTHER" id="PTHR32060">
    <property type="entry name" value="TAIL-SPECIFIC PROTEASE"/>
    <property type="match status" value="1"/>
</dbReference>
<comment type="caution">
    <text evidence="3">The sequence shown here is derived from an EMBL/GenBank/DDBJ whole genome shotgun (WGS) entry which is preliminary data.</text>
</comment>
<evidence type="ECO:0000313" key="4">
    <source>
        <dbReference type="Proteomes" id="UP000318733"/>
    </source>
</evidence>
<gene>
    <name evidence="3" type="ORF">FO440_05540</name>
</gene>
<dbReference type="RefSeq" id="WP_144247217.1">
    <property type="nucleotide sequence ID" value="NZ_VLPK01000001.1"/>
</dbReference>
<dbReference type="AlphaFoldDB" id="A0A556MUN8"/>
<dbReference type="InterPro" id="IPR005151">
    <property type="entry name" value="Tail-specific_protease"/>
</dbReference>
<dbReference type="InterPro" id="IPR029045">
    <property type="entry name" value="ClpP/crotonase-like_dom_sf"/>
</dbReference>
<feature type="domain" description="Tail specific protease" evidence="2">
    <location>
        <begin position="209"/>
        <end position="449"/>
    </location>
</feature>
<dbReference type="EMBL" id="VLPK01000001">
    <property type="protein sequence ID" value="TSJ43651.1"/>
    <property type="molecule type" value="Genomic_DNA"/>
</dbReference>
<dbReference type="GO" id="GO:0006508">
    <property type="term" value="P:proteolysis"/>
    <property type="evidence" value="ECO:0007669"/>
    <property type="project" value="InterPro"/>
</dbReference>
<accession>A0A556MUN8</accession>
<proteinExistence type="predicted"/>
<dbReference type="Proteomes" id="UP000318733">
    <property type="component" value="Unassembled WGS sequence"/>
</dbReference>
<feature type="signal peptide" evidence="1">
    <location>
        <begin position="1"/>
        <end position="19"/>
    </location>
</feature>
<dbReference type="Pfam" id="PF03572">
    <property type="entry name" value="Peptidase_S41"/>
    <property type="match status" value="1"/>
</dbReference>
<name>A0A556MUN8_9SPHI</name>
<evidence type="ECO:0000259" key="2">
    <source>
        <dbReference type="SMART" id="SM00245"/>
    </source>
</evidence>
<dbReference type="GO" id="GO:0007165">
    <property type="term" value="P:signal transduction"/>
    <property type="evidence" value="ECO:0007669"/>
    <property type="project" value="TreeGrafter"/>
</dbReference>
<sequence>MKRLYMLTLIVLSCFVSKAQDTLKSKAPKTFSINQLKSDFVFFRTVMENAHPSLYRYLPKDSINRYFDTTSNKIDQPLTDVAYCKLLQNILAKVGSGHTTLTLENSLAFNNDMHDILPFSVQVQDNRLFISQLYRKADTTFKVGDEILVINNEYAASILEQMRGLVTGDGYSDSFKDFKIQKSFPGIFNLLHGDQYHFLIFYKHGNQVKKQMVRALTLRLGNRTAPPKSDPDQIKLTYPTDIPATAVLKIANFTYKDYSSVHRSYFKELEKNNIKNLIVDLRDNTGGSEDVCIDLMQYLMDNRFYYHIAQEGVLNAEDLKYFADRSNKSPGSANLTSLQNERSFFRVTNSGNEQQLISGKRFKGNIYILVNRGTFSAASLFAVAVKAQRECTVIGEETGGGKAGCDGGEIMKVILPETRICLYIPTLWTYSASKDQNTGEGLKPDIEFSYPPGMPHSAHGDVDPIMEVAKKAIIQTSQKLQ</sequence>
<dbReference type="PANTHER" id="PTHR32060:SF30">
    <property type="entry name" value="CARBOXY-TERMINAL PROCESSING PROTEASE CTPA"/>
    <property type="match status" value="1"/>
</dbReference>
<protein>
    <recommendedName>
        <fullName evidence="2">Tail specific protease domain-containing protein</fullName>
    </recommendedName>
</protein>
<organism evidence="3 4">
    <name type="scientific">Mucilaginibacter corticis</name>
    <dbReference type="NCBI Taxonomy" id="2597670"/>
    <lineage>
        <taxon>Bacteria</taxon>
        <taxon>Pseudomonadati</taxon>
        <taxon>Bacteroidota</taxon>
        <taxon>Sphingobacteriia</taxon>
        <taxon>Sphingobacteriales</taxon>
        <taxon>Sphingobacteriaceae</taxon>
        <taxon>Mucilaginibacter</taxon>
    </lineage>
</organism>
<dbReference type="GO" id="GO:0030288">
    <property type="term" value="C:outer membrane-bounded periplasmic space"/>
    <property type="evidence" value="ECO:0007669"/>
    <property type="project" value="TreeGrafter"/>
</dbReference>
<dbReference type="GO" id="GO:0004175">
    <property type="term" value="F:endopeptidase activity"/>
    <property type="evidence" value="ECO:0007669"/>
    <property type="project" value="TreeGrafter"/>
</dbReference>
<dbReference type="OrthoDB" id="5480566at2"/>
<feature type="chain" id="PRO_5021718179" description="Tail specific protease domain-containing protein" evidence="1">
    <location>
        <begin position="20"/>
        <end position="481"/>
    </location>
</feature>
<keyword evidence="1" id="KW-0732">Signal</keyword>
<evidence type="ECO:0000256" key="1">
    <source>
        <dbReference type="SAM" id="SignalP"/>
    </source>
</evidence>
<dbReference type="GO" id="GO:0008236">
    <property type="term" value="F:serine-type peptidase activity"/>
    <property type="evidence" value="ECO:0007669"/>
    <property type="project" value="InterPro"/>
</dbReference>
<dbReference type="SMART" id="SM00245">
    <property type="entry name" value="TSPc"/>
    <property type="match status" value="1"/>
</dbReference>
<evidence type="ECO:0000313" key="3">
    <source>
        <dbReference type="EMBL" id="TSJ43651.1"/>
    </source>
</evidence>
<dbReference type="Gene3D" id="3.90.226.10">
    <property type="entry name" value="2-enoyl-CoA Hydratase, Chain A, domain 1"/>
    <property type="match status" value="1"/>
</dbReference>
<reference evidence="3 4" key="1">
    <citation type="submission" date="2019-07" db="EMBL/GenBank/DDBJ databases">
        <authorList>
            <person name="Huq M.A."/>
        </authorList>
    </citation>
    <scope>NUCLEOTIDE SEQUENCE [LARGE SCALE GENOMIC DNA]</scope>
    <source>
        <strain evidence="3 4">MAH-19</strain>
    </source>
</reference>
<keyword evidence="4" id="KW-1185">Reference proteome</keyword>
<dbReference type="SUPFAM" id="SSF52096">
    <property type="entry name" value="ClpP/crotonase"/>
    <property type="match status" value="1"/>
</dbReference>